<dbReference type="CDD" id="cd24123">
    <property type="entry name" value="ASKHA_NBD_PanK-II_Pank4"/>
    <property type="match status" value="1"/>
</dbReference>
<dbReference type="GeneID" id="14865291"/>
<evidence type="ECO:0000256" key="5">
    <source>
        <dbReference type="ARBA" id="ARBA00022490"/>
    </source>
</evidence>
<dbReference type="EMBL" id="GL883029">
    <property type="protein sequence ID" value="EGG13736.1"/>
    <property type="molecule type" value="Genomic_DNA"/>
</dbReference>
<dbReference type="SUPFAM" id="SSF53067">
    <property type="entry name" value="Actin-like ATPase domain"/>
    <property type="match status" value="2"/>
</dbReference>
<dbReference type="STRING" id="1054147.F4QDA8"/>
<gene>
    <name evidence="13" type="ORF">DFA_11497</name>
</gene>
<feature type="region of interest" description="Disordered" evidence="12">
    <location>
        <begin position="573"/>
        <end position="619"/>
    </location>
</feature>
<protein>
    <recommendedName>
        <fullName evidence="4">pantothenate kinase</fullName>
        <ecNumber evidence="4">2.7.1.33</ecNumber>
    </recommendedName>
</protein>
<evidence type="ECO:0000256" key="6">
    <source>
        <dbReference type="ARBA" id="ARBA00022679"/>
    </source>
</evidence>
<keyword evidence="7" id="KW-0547">Nucleotide-binding</keyword>
<comment type="pathway">
    <text evidence="3">Cofactor biosynthesis; coenzyme A biosynthesis; CoA from (R)-pantothenate: step 1/5.</text>
</comment>
<dbReference type="FunFam" id="3.30.420.40:FF:000025">
    <property type="entry name" value="pantothenate kinase 2, mitochondrial"/>
    <property type="match status" value="1"/>
</dbReference>
<dbReference type="GO" id="GO:0015937">
    <property type="term" value="P:coenzyme A biosynthetic process"/>
    <property type="evidence" value="ECO:0007669"/>
    <property type="project" value="UniProtKB-KW"/>
</dbReference>
<dbReference type="Pfam" id="PF03630">
    <property type="entry name" value="Fumble"/>
    <property type="match status" value="1"/>
</dbReference>
<accession>F4QDA8</accession>
<dbReference type="NCBIfam" id="TIGR00555">
    <property type="entry name" value="panK_eukar"/>
    <property type="match status" value="1"/>
</dbReference>
<evidence type="ECO:0000256" key="12">
    <source>
        <dbReference type="SAM" id="MobiDB-lite"/>
    </source>
</evidence>
<feature type="region of interest" description="Disordered" evidence="12">
    <location>
        <begin position="185"/>
        <end position="242"/>
    </location>
</feature>
<sequence length="657" mass="73164">MNWEGSFFLSESQRHDEDITIKTDNSPPEDNITQLLTNNNNNNNTLRLSSHKKNTNTDTCSSPLTSILFNIVFHPHQYIQSHYFDNNSTFTKTTNNTSTSITTTSSTATSNNNNNNNNNIDNNNINYNSNSSNSSSYSHYIYSSIKEGLLTNKYLTNINNNNHYNSNMSSSPLSTSSASIDDEIENTEGEGDHSHCIDNNNNNSNSHNSRSSSHHNENNHIVSSSPPKHANNNKDRPINLPNQSSPIKHFALDIGGTLAKLVVLMIVLIFIIENKLHLEDGKPKMVRVTGGGAYKYADLFEQKLGCTLVKEDEMHCLIRGTNFLLNNIHRESYTYSGQINQPNPKEFVDKVENPYPYLLVQIGSGVSVIRVDSETSFQRVDGTSLGGGTFWGLCSLLTGTTDFDEMLEMTKNGHSNNVDLVVGDIYGTDYSKVGLSSDTIASSFGKIIYQQEGQMQQEAKYSREDIAQSLLKMVSNNIGQIAYLNSQRYGLNKIYFGGFFIRDHPNTMQRISFAIDFWSKGKTKAMFLVHDGYLGALGAFLGPSEEKNNEAEPEHESWLKRTTRELQRLFTTSKPEVVITNQKQGDNNNNTPTTSTTTNTTNNNNTSSSRTSIRSSNHSDGLEFDDMPCSCGGEFCEGLVCKVVVPPLSTHPIQVLK</sequence>
<dbReference type="GO" id="GO:0004594">
    <property type="term" value="F:pantothenate kinase activity"/>
    <property type="evidence" value="ECO:0007669"/>
    <property type="project" value="UniProtKB-EC"/>
</dbReference>
<keyword evidence="14" id="KW-1185">Reference proteome</keyword>
<evidence type="ECO:0000256" key="8">
    <source>
        <dbReference type="ARBA" id="ARBA00022777"/>
    </source>
</evidence>
<keyword evidence="8 13" id="KW-0418">Kinase</keyword>
<name>F4QDA8_CACFS</name>
<evidence type="ECO:0000256" key="9">
    <source>
        <dbReference type="ARBA" id="ARBA00022840"/>
    </source>
</evidence>
<feature type="compositionally biased region" description="Polar residues" evidence="12">
    <location>
        <begin position="573"/>
        <end position="586"/>
    </location>
</feature>
<dbReference type="PANTHER" id="PTHR12280:SF20">
    <property type="entry name" value="4'-PHOSPHOPANTETHEINE PHOSPHATASE"/>
    <property type="match status" value="1"/>
</dbReference>
<comment type="similarity">
    <text evidence="11">Belongs to the type II pantothenate kinase family.</text>
</comment>
<dbReference type="OrthoDB" id="498611at2759"/>
<dbReference type="Gene3D" id="3.30.420.510">
    <property type="match status" value="1"/>
</dbReference>
<dbReference type="PANTHER" id="PTHR12280">
    <property type="entry name" value="PANTOTHENATE KINASE"/>
    <property type="match status" value="1"/>
</dbReference>
<dbReference type="Proteomes" id="UP000007797">
    <property type="component" value="Unassembled WGS sequence"/>
</dbReference>
<reference evidence="14" key="1">
    <citation type="journal article" date="2011" name="Genome Res.">
        <title>Phylogeny-wide analysis of social amoeba genomes highlights ancient origins for complex intercellular communication.</title>
        <authorList>
            <person name="Heidel A.J."/>
            <person name="Lawal H.M."/>
            <person name="Felder M."/>
            <person name="Schilde C."/>
            <person name="Helps N.R."/>
            <person name="Tunggal B."/>
            <person name="Rivero F."/>
            <person name="John U."/>
            <person name="Schleicher M."/>
            <person name="Eichinger L."/>
            <person name="Platzer M."/>
            <person name="Noegel A.A."/>
            <person name="Schaap P."/>
            <person name="Gloeckner G."/>
        </authorList>
    </citation>
    <scope>NUCLEOTIDE SEQUENCE [LARGE SCALE GENOMIC DNA]</scope>
    <source>
        <strain evidence="14">SH3</strain>
    </source>
</reference>
<dbReference type="AlphaFoldDB" id="F4QDA8"/>
<keyword evidence="9" id="KW-0067">ATP-binding</keyword>
<dbReference type="KEGG" id="dfa:DFA_11497"/>
<organism evidence="13 14">
    <name type="scientific">Cavenderia fasciculata</name>
    <name type="common">Slime mold</name>
    <name type="synonym">Dictyostelium fasciculatum</name>
    <dbReference type="NCBI Taxonomy" id="261658"/>
    <lineage>
        <taxon>Eukaryota</taxon>
        <taxon>Amoebozoa</taxon>
        <taxon>Evosea</taxon>
        <taxon>Eumycetozoa</taxon>
        <taxon>Dictyostelia</taxon>
        <taxon>Acytosteliales</taxon>
        <taxon>Cavenderiaceae</taxon>
        <taxon>Cavenderia</taxon>
    </lineage>
</organism>
<evidence type="ECO:0000256" key="2">
    <source>
        <dbReference type="ARBA" id="ARBA00004496"/>
    </source>
</evidence>
<dbReference type="OMA" id="PNTMQRI"/>
<comment type="subcellular location">
    <subcellularLocation>
        <location evidence="2">Cytoplasm</location>
    </subcellularLocation>
</comment>
<dbReference type="InterPro" id="IPR004567">
    <property type="entry name" value="Type_II_PanK"/>
</dbReference>
<evidence type="ECO:0000256" key="4">
    <source>
        <dbReference type="ARBA" id="ARBA00012102"/>
    </source>
</evidence>
<dbReference type="GO" id="GO:0005524">
    <property type="term" value="F:ATP binding"/>
    <property type="evidence" value="ECO:0007669"/>
    <property type="project" value="UniProtKB-KW"/>
</dbReference>
<feature type="compositionally biased region" description="Low complexity" evidence="12">
    <location>
        <begin position="587"/>
        <end position="616"/>
    </location>
</feature>
<dbReference type="Gene3D" id="3.30.420.40">
    <property type="match status" value="1"/>
</dbReference>
<evidence type="ECO:0000256" key="7">
    <source>
        <dbReference type="ARBA" id="ARBA00022741"/>
    </source>
</evidence>
<dbReference type="GO" id="GO:0005829">
    <property type="term" value="C:cytosol"/>
    <property type="evidence" value="ECO:0007669"/>
    <property type="project" value="TreeGrafter"/>
</dbReference>
<dbReference type="EC" id="2.7.1.33" evidence="4"/>
<comment type="catalytic activity">
    <reaction evidence="1">
        <text>(R)-pantothenate + ATP = (R)-4'-phosphopantothenate + ADP + H(+)</text>
        <dbReference type="Rhea" id="RHEA:16373"/>
        <dbReference type="ChEBI" id="CHEBI:10986"/>
        <dbReference type="ChEBI" id="CHEBI:15378"/>
        <dbReference type="ChEBI" id="CHEBI:29032"/>
        <dbReference type="ChEBI" id="CHEBI:30616"/>
        <dbReference type="ChEBI" id="CHEBI:456216"/>
        <dbReference type="EC" id="2.7.1.33"/>
    </reaction>
</comment>
<evidence type="ECO:0000256" key="1">
    <source>
        <dbReference type="ARBA" id="ARBA00001206"/>
    </source>
</evidence>
<feature type="region of interest" description="Disordered" evidence="12">
    <location>
        <begin position="96"/>
        <end position="127"/>
    </location>
</feature>
<feature type="compositionally biased region" description="Low complexity" evidence="12">
    <location>
        <begin position="197"/>
        <end position="211"/>
    </location>
</feature>
<dbReference type="GO" id="GO:0005634">
    <property type="term" value="C:nucleus"/>
    <property type="evidence" value="ECO:0007669"/>
    <property type="project" value="TreeGrafter"/>
</dbReference>
<evidence type="ECO:0000256" key="11">
    <source>
        <dbReference type="ARBA" id="ARBA00060870"/>
    </source>
</evidence>
<proteinExistence type="inferred from homology"/>
<dbReference type="RefSeq" id="XP_004350440.1">
    <property type="nucleotide sequence ID" value="XM_004350390.1"/>
</dbReference>
<evidence type="ECO:0000256" key="3">
    <source>
        <dbReference type="ARBA" id="ARBA00005225"/>
    </source>
</evidence>
<evidence type="ECO:0000313" key="13">
    <source>
        <dbReference type="EMBL" id="EGG13736.1"/>
    </source>
</evidence>
<dbReference type="InterPro" id="IPR043129">
    <property type="entry name" value="ATPase_NBD"/>
</dbReference>
<evidence type="ECO:0000256" key="10">
    <source>
        <dbReference type="ARBA" id="ARBA00022993"/>
    </source>
</evidence>
<keyword evidence="6" id="KW-0808">Transferase</keyword>
<keyword evidence="5" id="KW-0963">Cytoplasm</keyword>
<evidence type="ECO:0000313" key="14">
    <source>
        <dbReference type="Proteomes" id="UP000007797"/>
    </source>
</evidence>
<keyword evidence="10" id="KW-0173">Coenzyme A biosynthesis</keyword>